<keyword evidence="2" id="KW-1185">Reference proteome</keyword>
<accession>A0A7I7T9Q9</accession>
<evidence type="ECO:0000313" key="2">
    <source>
        <dbReference type="Proteomes" id="UP000467148"/>
    </source>
</evidence>
<protein>
    <submittedName>
        <fullName evidence="1">Uncharacterized protein</fullName>
    </submittedName>
</protein>
<dbReference type="AlphaFoldDB" id="A0A7I7T9Q9"/>
<gene>
    <name evidence="1" type="ORF">MHEL_34320</name>
</gene>
<dbReference type="EMBL" id="AP022596">
    <property type="protein sequence ID" value="BBY65189.1"/>
    <property type="molecule type" value="Genomic_DNA"/>
</dbReference>
<organism evidence="1 2">
    <name type="scientific">Mycolicibacterium helvum</name>
    <dbReference type="NCBI Taxonomy" id="1534349"/>
    <lineage>
        <taxon>Bacteria</taxon>
        <taxon>Bacillati</taxon>
        <taxon>Actinomycetota</taxon>
        <taxon>Actinomycetes</taxon>
        <taxon>Mycobacteriales</taxon>
        <taxon>Mycobacteriaceae</taxon>
        <taxon>Mycolicibacterium</taxon>
    </lineage>
</organism>
<name>A0A7I7T9Q9_9MYCO</name>
<dbReference type="Proteomes" id="UP000467148">
    <property type="component" value="Chromosome"/>
</dbReference>
<dbReference type="KEGG" id="mhev:MHEL_34320"/>
<sequence length="116" mass="12038">MKSTKIVAAVGITGALVAGAIGVGTGIASAAPGFAPVPAYGPYGPPPPPPGWRGPADWYHPEWPGWNNGYPAAGWIPPQGWEAPPDWNNPSGWGPPVGWNPCGGPIRDILHPFRCL</sequence>
<dbReference type="RefSeq" id="WP_163749305.1">
    <property type="nucleotide sequence ID" value="NZ_AP022596.1"/>
</dbReference>
<evidence type="ECO:0000313" key="1">
    <source>
        <dbReference type="EMBL" id="BBY65189.1"/>
    </source>
</evidence>
<reference evidence="1 2" key="1">
    <citation type="journal article" date="2019" name="Emerg. Microbes Infect.">
        <title>Comprehensive subspecies identification of 175 nontuberculous mycobacteria species based on 7547 genomic profiles.</title>
        <authorList>
            <person name="Matsumoto Y."/>
            <person name="Kinjo T."/>
            <person name="Motooka D."/>
            <person name="Nabeya D."/>
            <person name="Jung N."/>
            <person name="Uechi K."/>
            <person name="Horii T."/>
            <person name="Iida T."/>
            <person name="Fujita J."/>
            <person name="Nakamura S."/>
        </authorList>
    </citation>
    <scope>NUCLEOTIDE SEQUENCE [LARGE SCALE GENOMIC DNA]</scope>
    <source>
        <strain evidence="1 2">JCM 30396</strain>
    </source>
</reference>
<proteinExistence type="predicted"/>